<dbReference type="InterPro" id="IPR016024">
    <property type="entry name" value="ARM-type_fold"/>
</dbReference>
<dbReference type="SMART" id="SM01344">
    <property type="entry name" value="NUC194"/>
    <property type="match status" value="1"/>
</dbReference>
<dbReference type="SUPFAM" id="SSF56112">
    <property type="entry name" value="Protein kinase-like (PK-like)"/>
    <property type="match status" value="1"/>
</dbReference>
<dbReference type="PROSITE" id="PS50290">
    <property type="entry name" value="PI3_4_KINASE_3"/>
    <property type="match status" value="1"/>
</dbReference>
<gene>
    <name evidence="18" type="primary">106074827</name>
</gene>
<dbReference type="VEuPathDB" id="VectorBase:BGLAX_033591"/>
<dbReference type="Pfam" id="PF08163">
    <property type="entry name" value="DNAPKcs_CC3"/>
    <property type="match status" value="1"/>
</dbReference>
<dbReference type="CDD" id="cd05172">
    <property type="entry name" value="PIKKc_DNA-PK"/>
    <property type="match status" value="1"/>
</dbReference>
<evidence type="ECO:0000256" key="2">
    <source>
        <dbReference type="ARBA" id="ARBA00011031"/>
    </source>
</evidence>
<evidence type="ECO:0000256" key="5">
    <source>
        <dbReference type="ARBA" id="ARBA00022527"/>
    </source>
</evidence>
<dbReference type="PROSITE" id="PS00916">
    <property type="entry name" value="PI3_4_KINASE_2"/>
    <property type="match status" value="1"/>
</dbReference>
<keyword evidence="13" id="KW-0539">Nucleus</keyword>
<evidence type="ECO:0000256" key="12">
    <source>
        <dbReference type="ARBA" id="ARBA00023204"/>
    </source>
</evidence>
<comment type="subcellular location">
    <subcellularLocation>
        <location evidence="1">Nucleus</location>
        <location evidence="1">Nucleolus</location>
    </subcellularLocation>
</comment>
<evidence type="ECO:0000259" key="17">
    <source>
        <dbReference type="PROSITE" id="PS51190"/>
    </source>
</evidence>
<dbReference type="PANTHER" id="PTHR11139:SF68">
    <property type="entry name" value="DNA-DEPENDENT PROTEIN KINASE CATALYTIC SUBUNIT"/>
    <property type="match status" value="1"/>
</dbReference>
<keyword evidence="9" id="KW-0227">DNA damage</keyword>
<dbReference type="EnsemblMetazoa" id="BGLB010880-RB">
    <property type="protein sequence ID" value="BGLB010880-PB"/>
    <property type="gene ID" value="BGLB010880"/>
</dbReference>
<dbReference type="GO" id="GO:0005524">
    <property type="term" value="F:ATP binding"/>
    <property type="evidence" value="ECO:0007669"/>
    <property type="project" value="UniProtKB-KW"/>
</dbReference>
<dbReference type="PANTHER" id="PTHR11139">
    <property type="entry name" value="ATAXIA TELANGIECTASIA MUTATED ATM -RELATED"/>
    <property type="match status" value="1"/>
</dbReference>
<dbReference type="PROSITE" id="PS51190">
    <property type="entry name" value="FATC"/>
    <property type="match status" value="1"/>
</dbReference>
<dbReference type="Pfam" id="PF00454">
    <property type="entry name" value="PI3_PI4_kinase"/>
    <property type="match status" value="1"/>
</dbReference>
<dbReference type="Pfam" id="PF19704">
    <property type="entry name" value="DNAPKcs_CC5"/>
    <property type="match status" value="1"/>
</dbReference>
<organism evidence="18 19">
    <name type="scientific">Biomphalaria glabrata</name>
    <name type="common">Bloodfluke planorb</name>
    <name type="synonym">Freshwater snail</name>
    <dbReference type="NCBI Taxonomy" id="6526"/>
    <lineage>
        <taxon>Eukaryota</taxon>
        <taxon>Metazoa</taxon>
        <taxon>Spiralia</taxon>
        <taxon>Lophotrochozoa</taxon>
        <taxon>Mollusca</taxon>
        <taxon>Gastropoda</taxon>
        <taxon>Heterobranchia</taxon>
        <taxon>Euthyneura</taxon>
        <taxon>Panpulmonata</taxon>
        <taxon>Hygrophila</taxon>
        <taxon>Lymnaeoidea</taxon>
        <taxon>Planorbidae</taxon>
        <taxon>Biomphalaria</taxon>
    </lineage>
</organism>
<evidence type="ECO:0000313" key="19">
    <source>
        <dbReference type="Proteomes" id="UP000076420"/>
    </source>
</evidence>
<evidence type="ECO:0000256" key="10">
    <source>
        <dbReference type="ARBA" id="ARBA00022777"/>
    </source>
</evidence>
<dbReference type="GO" id="GO:0000723">
    <property type="term" value="P:telomere maintenance"/>
    <property type="evidence" value="ECO:0007669"/>
    <property type="project" value="TreeGrafter"/>
</dbReference>
<dbReference type="GO" id="GO:0006303">
    <property type="term" value="P:double-strand break repair via nonhomologous end joining"/>
    <property type="evidence" value="ECO:0007669"/>
    <property type="project" value="InterPro"/>
</dbReference>
<keyword evidence="11" id="KW-0067">ATP-binding</keyword>
<dbReference type="PROSITE" id="PS51189">
    <property type="entry name" value="FAT"/>
    <property type="match status" value="1"/>
</dbReference>
<dbReference type="STRING" id="6526.A0A2C9K058"/>
<keyword evidence="6" id="KW-0597">Phosphoprotein</keyword>
<evidence type="ECO:0000256" key="14">
    <source>
        <dbReference type="SAM" id="MobiDB-lite"/>
    </source>
</evidence>
<feature type="domain" description="FATC" evidence="17">
    <location>
        <begin position="4124"/>
        <end position="4156"/>
    </location>
</feature>
<dbReference type="InterPro" id="IPR036940">
    <property type="entry name" value="PI3/4_kinase_cat_sf"/>
</dbReference>
<dbReference type="FunFam" id="3.30.1010.10:FF:000013">
    <property type="entry name" value="Protein kinase, DNA-activated, catalytic subunit"/>
    <property type="match status" value="1"/>
</dbReference>
<evidence type="ECO:0000259" key="16">
    <source>
        <dbReference type="PROSITE" id="PS51189"/>
    </source>
</evidence>
<reference evidence="18" key="1">
    <citation type="submission" date="2020-05" db="UniProtKB">
        <authorList>
            <consortium name="EnsemblMetazoa"/>
        </authorList>
    </citation>
    <scope>IDENTIFICATION</scope>
    <source>
        <strain evidence="18">BB02</strain>
    </source>
</reference>
<dbReference type="Proteomes" id="UP000076420">
    <property type="component" value="Unassembled WGS sequence"/>
</dbReference>
<keyword evidence="10" id="KW-0418">Kinase</keyword>
<dbReference type="VEuPathDB" id="VectorBase:BGLB010880"/>
<dbReference type="Pfam" id="PF20502">
    <property type="entry name" value="DNAPKcs_CC1-2"/>
    <property type="match status" value="1"/>
</dbReference>
<dbReference type="InterPro" id="IPR046804">
    <property type="entry name" value="DNA-PKcs_N"/>
</dbReference>
<evidence type="ECO:0000256" key="4">
    <source>
        <dbReference type="ARBA" id="ARBA00018077"/>
    </source>
</evidence>
<dbReference type="InterPro" id="IPR018936">
    <property type="entry name" value="PI3/4_kinase_CS"/>
</dbReference>
<evidence type="ECO:0000256" key="13">
    <source>
        <dbReference type="ARBA" id="ARBA00023242"/>
    </source>
</evidence>
<dbReference type="Pfam" id="PF20500">
    <property type="entry name" value="DNA-PKcs_N"/>
    <property type="match status" value="1"/>
</dbReference>
<dbReference type="VEuPathDB" id="VectorBase:BGLAX_037333"/>
<feature type="domain" description="PI3K/PI4K catalytic" evidence="15">
    <location>
        <begin position="3751"/>
        <end position="4085"/>
    </location>
</feature>
<dbReference type="Gene3D" id="3.30.1010.10">
    <property type="entry name" value="Phosphatidylinositol 3-kinase Catalytic Subunit, Chain A, domain 4"/>
    <property type="match status" value="1"/>
</dbReference>
<dbReference type="OrthoDB" id="431717at2759"/>
<accession>A0A2C9K058</accession>
<name>A0A2C9K058_BIOGL</name>
<evidence type="ECO:0000313" key="18">
    <source>
        <dbReference type="EnsemblMetazoa" id="BGLB010880-PB"/>
    </source>
</evidence>
<evidence type="ECO:0000256" key="7">
    <source>
        <dbReference type="ARBA" id="ARBA00022679"/>
    </source>
</evidence>
<dbReference type="InterPro" id="IPR000403">
    <property type="entry name" value="PI3/4_kinase_cat_dom"/>
</dbReference>
<dbReference type="InterPro" id="IPR003151">
    <property type="entry name" value="PIK-rel_kinase_FAT"/>
</dbReference>
<keyword evidence="5" id="KW-0723">Serine/threonine-protein kinase</keyword>
<dbReference type="EC" id="2.7.11.1" evidence="3"/>
<dbReference type="Gene3D" id="1.10.1070.11">
    <property type="entry name" value="Phosphatidylinositol 3-/4-kinase, catalytic domain"/>
    <property type="match status" value="1"/>
</dbReference>
<dbReference type="SUPFAM" id="SSF48371">
    <property type="entry name" value="ARM repeat"/>
    <property type="match status" value="3"/>
</dbReference>
<dbReference type="InterPro" id="IPR045581">
    <property type="entry name" value="DNAPKcs_CC5"/>
</dbReference>
<comment type="similarity">
    <text evidence="2">Belongs to the PI3/PI4-kinase family.</text>
</comment>
<evidence type="ECO:0000256" key="1">
    <source>
        <dbReference type="ARBA" id="ARBA00004604"/>
    </source>
</evidence>
<evidence type="ECO:0000256" key="8">
    <source>
        <dbReference type="ARBA" id="ARBA00022741"/>
    </source>
</evidence>
<proteinExistence type="inferred from homology"/>
<dbReference type="KEGG" id="bgt:106074827"/>
<dbReference type="Pfam" id="PF02260">
    <property type="entry name" value="FATC"/>
    <property type="match status" value="1"/>
</dbReference>
<feature type="region of interest" description="Disordered" evidence="14">
    <location>
        <begin position="2072"/>
        <end position="2098"/>
    </location>
</feature>
<evidence type="ECO:0000259" key="15">
    <source>
        <dbReference type="PROSITE" id="PS50290"/>
    </source>
</evidence>
<feature type="domain" description="FAT" evidence="16">
    <location>
        <begin position="2895"/>
        <end position="3542"/>
    </location>
</feature>
<keyword evidence="7" id="KW-0808">Transferase</keyword>
<dbReference type="GO" id="GO:0008630">
    <property type="term" value="P:intrinsic apoptotic signaling pathway in response to DNA damage"/>
    <property type="evidence" value="ECO:0007669"/>
    <property type="project" value="TreeGrafter"/>
</dbReference>
<dbReference type="InterPro" id="IPR003152">
    <property type="entry name" value="FATC_dom"/>
</dbReference>
<evidence type="ECO:0000256" key="9">
    <source>
        <dbReference type="ARBA" id="ARBA00022763"/>
    </source>
</evidence>
<dbReference type="GO" id="GO:0005730">
    <property type="term" value="C:nucleolus"/>
    <property type="evidence" value="ECO:0007669"/>
    <property type="project" value="UniProtKB-SubCell"/>
</dbReference>
<dbReference type="InterPro" id="IPR011009">
    <property type="entry name" value="Kinase-like_dom_sf"/>
</dbReference>
<sequence length="4156" mass="474223">MALGLSDCLQSLHALIDQNDFSRNREQIEIIVEDIKLTCLQDLPDITHACSLLFDKETGIISFLKKTLTVEELQNGKTSALLLLSDVLQKFGSKVVPYAVDIKETCVSLYSRDRHAKVKKAAIPVIIKILEQTASTTTAEELVIDDLIKKFFNELAKPVSKLQPTVRAGIYHLLGVLAELHPDMIADYSERLAGVYVSALKVELMSKNKEPEMSIVAGCLEGLSCFMLNFTQSAEEGSKHAYEIFKYLRMVINADIDYSRYEAIKAALKLLVRHAGQMRQFMIDEYKWMYEQLQKWSHHRNKEVVHLGVAAMEAFTKEVSEALVDRAKQGHKEGAIFKFFLLNFNKIMKNPNSSSKEVSMAIKGYGLLAAPCRIFLSEVDTQFMFNEMVSQCEHQFLGKLEEIEDKLMSLPSYLISLANIISQIDSVSLPNSLVLEKLMVLLMEHIPKVNQSQQFYCVKSILILLLCLKRKPTVFQQILTSVVYQSLIRTCSHPVVAETSQTDENLDEYGIKKISYKDYISLWATLLGSCQMKVTTQDLSAEDFTLAERDELTHSIYNEIMTAILKILNKLDLEATTSEDSDKADAQSEVSGDKETLSADPIFGLVAKRPKDQLILINIVDFSRDLIVHHQRHRFKNWVYTFTYSAIVLSTKHPLVSGFYKLLCTVMTVVCKLKYFKDVVSKTSQSSRLSDSMDVDEPETQENQFEKVQTYQLIKKFTKEVLVRMKQYRDELLAACLSLTLALPEEIIQDQMANIVPAIQTTFIMGLSYLPLANIGLDALQYWSDNLPASLIEPYYAEILPYLDAYLRTDDKGSDMTVEPAVLVPSKKAEVKSKVSVRLIKGKPAADQNSETQLTSLKLRILQYLGSLGGQHISHALLAKSDEEISSAAIAWDTQKHLKFDVPFIDMKPSIYLDPFLPQVVKLAKQSSDRQTKVAACELLHSLVLYALGRGAQMPGETQKKYPMEQLYRKLFPSLLQLACDVELVCKELFEPLMLQLIHWFTNNKMAESPETMALLDCIFDGLIQSNDMALRDFCAKCLREFLKWSLKQISKKSAEKNPINVKSVLKRIYSFSAHPNASKRLGAALAFNNIYMVLREEDALVDRFTFEILVHFVDSLSLAHYDEKSLGTQEQCVKALEHLERIMKTKVDILKKDPGPKIRPEPSSWSSRKLEFAVRWLTRQCGNPQTECRHSCMKLVYNLCVLLPGIKTPNAFFAILHKSEGPIYFLRRFEGGGQGYSESHGILAHPTMIEYRKTFSLEVAREWFDLLLAALDCYCWLFGQELMIPSQIFKGKESERSCIFVSLEFFLKRLAFNDIAAASRLFSHRDNFTFTPREIEEYNRMKCTVIIRFWNFMSILIAKFSKELKEIVPSSLWCYQLWRLLCYCVIKPSTLGFNMSDTEIMLNLPKEMKSCLQTLSKFLPSDILIQFKNALKQELSGECDLVTMLPINLMSPATNYTQLSLMLEGYRELHTAGLLIDHLPKLDTSDKQCLAVQLLNNVFQGIVDHQDGELSLVTLTPSALSLAKTLLTLSLELHVPISDVVEKLLDKTQVQGLSGGVKVNHGDHFLTLMSSTIAGSVVGKVPEILEMFVKKTSMLDTTCVGALLVAVLDHVAKDRMLRKNVGVKLCQAILGFLNQQKSCLEGESSADNQRLLLLILTKLFLIDGQIAKDSSSETFQSLSDMYQCILKDPKTNMAIKNEALVLLPFFVTAKSQQDKYLKETLDRFIVDNFPLTSTEFEPGTSKYKDYITAIDRILVAMEMTGSLMLLNIVISVYCRETEHIHSEAIQLGINRFVQRLPLDQQLLAMDVPFSVFVNDNSYLPHVRRAAVENVCLPILRVVSTSALVQFFSSHIQEIIRYLDQTLNKNVESALENQLSTKIGCFQLLEIMYARLSKEEVNSQTSVINQKLCEGKVDTGKEMTQKITKCAHEARSEDVRGETLLPDLRRQYHCFAYNLLIAIISCVQTDLKFYKGFLFQDNISKGQFLLENIVDTNKKYEFTVEVKSPVQRHKKFVSIRNIAHEMRAESNGQDESASPSLHLASQYLADSSLNDDLNQFDFNMSSNWQSELYDPITTSDRSTRGGHSASQENKVTTEEPSSQDYIELEMDALNRHESMASLIAVIKHMSIAKITPEVSPGNLPTEMPSWMSYLHEKMSAAFSAVNVRLFICKLVMNCSQIFQPYAKFWLKPFGQLLLEKTVCGEGLTYFAVDIIITMITWHKSAIPADTTDERALASRIVRLVSDNIYHPVRQIYRNNLTLLKSLLEVWHDRVDIPYDTIYNLLKNTDPKSMKSTTGIQILGVVLAGKFPPYGPVAPVDRDRYLSSLCVLMSNCYKAVHAAAAEVIGLAMKWLEKNCKETEGPFHDSAIAQLTSLSNNNLGIFITCLHCIHLSYPPLCFKFQSKLLYVLPKLHCHFKVQCLELLLGQVYEMENVYLQLKGLSEYLIHRSEDVQLVALKIVHAVMTRLKGSELLSFLKVGTTFSGHPNPACRKIMLEIFMWSYDNYRDMEDEDSAPIMSVTKEALLRGLCDEDFACRLVCLNFWSSNTRLPEGTLERTISMLEAMYSPNTEPHYLAYATNLLLEATSKSPDYQREIFEHALSECTFQDYSVHSSWRQRHAVMTPLFASTFVTQSMETGQDSLDGGLRATQDMPQFTPTMDMTGTARAFNWLTQSSLDTYADPGSSVGASSQLLFNVGSSSQHRNLLIPGQKGEATAKKTFAWKKITLNNIKPAANKDETDGSVQSHEDIWRLRRRFVKDQQAQSLFYIRRNVKINTLREEILKEQKARRENQVTLYRKYRIGDLPDIQIKYQYIIAPLQALAHRDSTVARLLFSSLFQAIFCEMDKLKTETEIKQLVQHINDSISHILRESLYYFPPFLGSILTILYELRSSLKVSASDVGTSSITSNQQSLGIMVLEENLIKSDSTEVAHRSKKSRQTRSLPSPELAEWIQLSRLYKSANEFDIVQGIFSDQLGTKDQTRKAIEAEARGDFKTANLIYSQIIAQQDWKDGDPLEAEVDFWDISRMECLDHLSQWKDLETISVKGVDSSDQPNLDRVWDDGFYQEQYLPYVIRSKLKLLLSGDANQQSLLTFVDNCMTDLQKKQHLENRYCSELALMSLWQQSYDRSRHYCNMAFRGFLQDWCNTTTLMVSSCRKNLQQLQSLVELKEFLDSVGPDHKVLPSASTLLINAWKGRLPHKLLDPVPVWDDITHNRIAYINLILDQLSDMNINHTITELHKAMASLRLAMADCCQTQNNYTLTLRLLRDTQTVCKNSDQELFLRWSHLYTAAHQSSAKSKGHPWTDDIFSNIATTLELLKKLEEYAILLERSDLRLEHQILTGEGYGLLAQGVLKFDYLPDLEQGTLKKCYSLATPEGMEVSKDKMFCQLVDKGYNYLKAAVCQDMDDQLNEKKRQAITMEEANLRLAKFCDKYLILGDEMERFPKECDRTLFPETIVLCLLNAMKGGSEEARERFPRLLQLSELFPDVRDVFIKKAAEVPSWMFLMWTSQMTALMDKDESVVVSPLLERIAEDYPQALIYPLHMSSEGFDFIPKSESKIEKYQLNRRKETVDRLNSKIHNVLVYKFISALEQFGQPDIIFKDWCTDMKRLLGKDKSSKDEVRRKCQEIYDQLLNVKGDTTASSTQINYSATAASVGMGEFRKGFSDNFKAEFEKVFGKDGCKLISMNAKDFQGAEACLRNLIDGKKGLFNPPTKLKAYSPWLAEFNPNKFGKDLEIPGQYTGQQKPTPEYHVKIAGFDERVLVMSSLRKPKRILIRGNDEQDYPYLVKSGEDLRLDQRIEMLFFMMNKVMNSDWACKQRKLQLKTYQVVSMTPRVGLIEWMRDTCPLKNFLYNALTEEERKFLDSERGPSKVYNQWICKLVNKAQYGHWQKIFDEVYIKYNYTETIKQFRLLEGTVPWDLSRRALHSMSSSPEAFHVLKSAMIKSHAVICICQYLLGIGDRHLSNFMVDLKTGQLIGIDFGHAFGSATEFLPVPELMPFRLTRQLINLSLPLKVKGQMESTMRHVLRALRADSDLLLRTMDVFVKEPHLDWLNFAERQKDESADAECENTWYPEKKIIIARCKLKGDHPSYIMMQELESVKAKREKVYTYICGVLKGQKDENVRFSFQAHDLTVEEQVAALIDQATDPNILGRTWTGWEPWF</sequence>
<feature type="compositionally biased region" description="Polar residues" evidence="14">
    <location>
        <begin position="2084"/>
        <end position="2098"/>
    </location>
</feature>
<dbReference type="Pfam" id="PF02259">
    <property type="entry name" value="FAT"/>
    <property type="match status" value="1"/>
</dbReference>
<dbReference type="SMART" id="SM01343">
    <property type="entry name" value="FATC"/>
    <property type="match status" value="1"/>
</dbReference>
<keyword evidence="12" id="KW-0234">DNA repair</keyword>
<dbReference type="InterPro" id="IPR012582">
    <property type="entry name" value="DNAPKcs_CC3"/>
</dbReference>
<evidence type="ECO:0000256" key="3">
    <source>
        <dbReference type="ARBA" id="ARBA00012513"/>
    </source>
</evidence>
<protein>
    <recommendedName>
        <fullName evidence="4">DNA-dependent protein kinase catalytic subunit</fullName>
        <ecNumber evidence="3">2.7.11.1</ecNumber>
    </recommendedName>
</protein>
<dbReference type="InterPro" id="IPR037706">
    <property type="entry name" value="DNA-PK_dom"/>
</dbReference>
<dbReference type="InterPro" id="IPR046803">
    <property type="entry name" value="DNAPKcs_CC1-2"/>
</dbReference>
<evidence type="ECO:0000256" key="6">
    <source>
        <dbReference type="ARBA" id="ARBA00022553"/>
    </source>
</evidence>
<dbReference type="InterPro" id="IPR050517">
    <property type="entry name" value="DDR_Repair_Kinase"/>
</dbReference>
<keyword evidence="8" id="KW-0547">Nucleotide-binding</keyword>
<dbReference type="SMART" id="SM00146">
    <property type="entry name" value="PI3Kc"/>
    <property type="match status" value="1"/>
</dbReference>
<dbReference type="GO" id="GO:0004677">
    <property type="term" value="F:DNA-dependent protein kinase activity"/>
    <property type="evidence" value="ECO:0007669"/>
    <property type="project" value="InterPro"/>
</dbReference>
<evidence type="ECO:0000256" key="11">
    <source>
        <dbReference type="ARBA" id="ARBA00022840"/>
    </source>
</evidence>
<dbReference type="InterPro" id="IPR014009">
    <property type="entry name" value="PIK_FAT"/>
</dbReference>